<dbReference type="EC" id="2.3.2.27" evidence="2"/>
<evidence type="ECO:0000256" key="1">
    <source>
        <dbReference type="ARBA" id="ARBA00000900"/>
    </source>
</evidence>
<dbReference type="Proteomes" id="UP000233837">
    <property type="component" value="Unassembled WGS sequence"/>
</dbReference>
<dbReference type="InterPro" id="IPR013083">
    <property type="entry name" value="Znf_RING/FYVE/PHD"/>
</dbReference>
<organism evidence="9 10">
    <name type="scientific">Dendrobium catenatum</name>
    <dbReference type="NCBI Taxonomy" id="906689"/>
    <lineage>
        <taxon>Eukaryota</taxon>
        <taxon>Viridiplantae</taxon>
        <taxon>Streptophyta</taxon>
        <taxon>Embryophyta</taxon>
        <taxon>Tracheophyta</taxon>
        <taxon>Spermatophyta</taxon>
        <taxon>Magnoliopsida</taxon>
        <taxon>Liliopsida</taxon>
        <taxon>Asparagales</taxon>
        <taxon>Orchidaceae</taxon>
        <taxon>Epidendroideae</taxon>
        <taxon>Malaxideae</taxon>
        <taxon>Dendrobiinae</taxon>
        <taxon>Dendrobium</taxon>
    </lineage>
</organism>
<reference evidence="9 10" key="2">
    <citation type="journal article" date="2017" name="Nature">
        <title>The Apostasia genome and the evolution of orchids.</title>
        <authorList>
            <person name="Zhang G.Q."/>
            <person name="Liu K.W."/>
            <person name="Li Z."/>
            <person name="Lohaus R."/>
            <person name="Hsiao Y.Y."/>
            <person name="Niu S.C."/>
            <person name="Wang J.Y."/>
            <person name="Lin Y.C."/>
            <person name="Xu Q."/>
            <person name="Chen L.J."/>
            <person name="Yoshida K."/>
            <person name="Fujiwara S."/>
            <person name="Wang Z.W."/>
            <person name="Zhang Y.Q."/>
            <person name="Mitsuda N."/>
            <person name="Wang M."/>
            <person name="Liu G.H."/>
            <person name="Pecoraro L."/>
            <person name="Huang H.X."/>
            <person name="Xiao X.J."/>
            <person name="Lin M."/>
            <person name="Wu X.Y."/>
            <person name="Wu W.L."/>
            <person name="Chen Y.Y."/>
            <person name="Chang S.B."/>
            <person name="Sakamoto S."/>
            <person name="Ohme-Takagi M."/>
            <person name="Yagi M."/>
            <person name="Zeng S.J."/>
            <person name="Shen C.Y."/>
            <person name="Yeh C.M."/>
            <person name="Luo Y.B."/>
            <person name="Tsai W.C."/>
            <person name="Van de Peer Y."/>
            <person name="Liu Z.J."/>
        </authorList>
    </citation>
    <scope>NUCLEOTIDE SEQUENCE [LARGE SCALE GENOMIC DNA]</scope>
    <source>
        <tissue evidence="9">The whole plant</tissue>
    </source>
</reference>
<dbReference type="Gene3D" id="3.30.40.10">
    <property type="entry name" value="Zinc/RING finger domain, C3HC4 (zinc finger)"/>
    <property type="match status" value="1"/>
</dbReference>
<evidence type="ECO:0000313" key="10">
    <source>
        <dbReference type="Proteomes" id="UP000233837"/>
    </source>
</evidence>
<sequence length="100" mass="11564">MEPRNNEARLDPAIISLFPMLRHHKAMKLVEGRRVTECAVCLMDFADNDIVRLLTMCGHVFHPDCINLWLFLNKICPVWHFIFAATAFLYDTHLCSFGPC</sequence>
<evidence type="ECO:0000256" key="6">
    <source>
        <dbReference type="ARBA" id="ARBA00024209"/>
    </source>
</evidence>
<dbReference type="GO" id="GO:0008270">
    <property type="term" value="F:zinc ion binding"/>
    <property type="evidence" value="ECO:0007669"/>
    <property type="project" value="UniProtKB-KW"/>
</dbReference>
<comment type="similarity">
    <text evidence="6">Belongs to the RING-type zinc finger family. ATL subfamily.</text>
</comment>
<dbReference type="PANTHER" id="PTHR14155">
    <property type="entry name" value="RING FINGER DOMAIN-CONTAINING"/>
    <property type="match status" value="1"/>
</dbReference>
<evidence type="ECO:0000256" key="5">
    <source>
        <dbReference type="ARBA" id="ARBA00022833"/>
    </source>
</evidence>
<protein>
    <recommendedName>
        <fullName evidence="2">RING-type E3 ubiquitin transferase</fullName>
        <ecNumber evidence="2">2.3.2.27</ecNumber>
    </recommendedName>
</protein>
<dbReference type="SUPFAM" id="SSF57850">
    <property type="entry name" value="RING/U-box"/>
    <property type="match status" value="1"/>
</dbReference>
<dbReference type="InterPro" id="IPR001841">
    <property type="entry name" value="Znf_RING"/>
</dbReference>
<evidence type="ECO:0000259" key="8">
    <source>
        <dbReference type="PROSITE" id="PS50089"/>
    </source>
</evidence>
<comment type="catalytic activity">
    <reaction evidence="1">
        <text>S-ubiquitinyl-[E2 ubiquitin-conjugating enzyme]-L-cysteine + [acceptor protein]-L-lysine = [E2 ubiquitin-conjugating enzyme]-L-cysteine + N(6)-ubiquitinyl-[acceptor protein]-L-lysine.</text>
        <dbReference type="EC" id="2.3.2.27"/>
    </reaction>
</comment>
<keyword evidence="4 7" id="KW-0863">Zinc-finger</keyword>
<name>A0A2I0VPW5_9ASPA</name>
<evidence type="ECO:0000256" key="3">
    <source>
        <dbReference type="ARBA" id="ARBA00022723"/>
    </source>
</evidence>
<dbReference type="GO" id="GO:0061630">
    <property type="term" value="F:ubiquitin protein ligase activity"/>
    <property type="evidence" value="ECO:0007669"/>
    <property type="project" value="UniProtKB-EC"/>
</dbReference>
<dbReference type="PANTHER" id="PTHR14155:SF627">
    <property type="entry name" value="OS06G0192800 PROTEIN"/>
    <property type="match status" value="1"/>
</dbReference>
<dbReference type="Pfam" id="PF13639">
    <property type="entry name" value="zf-RING_2"/>
    <property type="match status" value="1"/>
</dbReference>
<evidence type="ECO:0000313" key="9">
    <source>
        <dbReference type="EMBL" id="PKU65445.1"/>
    </source>
</evidence>
<proteinExistence type="inferred from homology"/>
<dbReference type="EMBL" id="KZ503341">
    <property type="protein sequence ID" value="PKU65445.1"/>
    <property type="molecule type" value="Genomic_DNA"/>
</dbReference>
<reference evidence="9 10" key="1">
    <citation type="journal article" date="2016" name="Sci. Rep.">
        <title>The Dendrobium catenatum Lindl. genome sequence provides insights into polysaccharide synthase, floral development and adaptive evolution.</title>
        <authorList>
            <person name="Zhang G.Q."/>
            <person name="Xu Q."/>
            <person name="Bian C."/>
            <person name="Tsai W.C."/>
            <person name="Yeh C.M."/>
            <person name="Liu K.W."/>
            <person name="Yoshida K."/>
            <person name="Zhang L.S."/>
            <person name="Chang S.B."/>
            <person name="Chen F."/>
            <person name="Shi Y."/>
            <person name="Su Y.Y."/>
            <person name="Zhang Y.Q."/>
            <person name="Chen L.J."/>
            <person name="Yin Y."/>
            <person name="Lin M."/>
            <person name="Huang H."/>
            <person name="Deng H."/>
            <person name="Wang Z.W."/>
            <person name="Zhu S.L."/>
            <person name="Zhao X."/>
            <person name="Deng C."/>
            <person name="Niu S.C."/>
            <person name="Huang J."/>
            <person name="Wang M."/>
            <person name="Liu G.H."/>
            <person name="Yang H.J."/>
            <person name="Xiao X.J."/>
            <person name="Hsiao Y.Y."/>
            <person name="Wu W.L."/>
            <person name="Chen Y.Y."/>
            <person name="Mitsuda N."/>
            <person name="Ohme-Takagi M."/>
            <person name="Luo Y.B."/>
            <person name="Van de Peer Y."/>
            <person name="Liu Z.J."/>
        </authorList>
    </citation>
    <scope>NUCLEOTIDE SEQUENCE [LARGE SCALE GENOMIC DNA]</scope>
    <source>
        <tissue evidence="9">The whole plant</tissue>
    </source>
</reference>
<dbReference type="SMART" id="SM00184">
    <property type="entry name" value="RING"/>
    <property type="match status" value="1"/>
</dbReference>
<keyword evidence="10" id="KW-1185">Reference proteome</keyword>
<evidence type="ECO:0000256" key="2">
    <source>
        <dbReference type="ARBA" id="ARBA00012483"/>
    </source>
</evidence>
<keyword evidence="5" id="KW-0862">Zinc</keyword>
<evidence type="ECO:0000256" key="7">
    <source>
        <dbReference type="PROSITE-ProRule" id="PRU00175"/>
    </source>
</evidence>
<dbReference type="PROSITE" id="PS50089">
    <property type="entry name" value="ZF_RING_2"/>
    <property type="match status" value="1"/>
</dbReference>
<feature type="domain" description="RING-type" evidence="8">
    <location>
        <begin position="38"/>
        <end position="80"/>
    </location>
</feature>
<dbReference type="InterPro" id="IPR053238">
    <property type="entry name" value="RING-H2_zinc_finger"/>
</dbReference>
<dbReference type="AlphaFoldDB" id="A0A2I0VPW5"/>
<accession>A0A2I0VPW5</accession>
<keyword evidence="3" id="KW-0479">Metal-binding</keyword>
<gene>
    <name evidence="9" type="primary">ATL28</name>
    <name evidence="9" type="ORF">MA16_Dca012167</name>
</gene>
<evidence type="ECO:0000256" key="4">
    <source>
        <dbReference type="ARBA" id="ARBA00022771"/>
    </source>
</evidence>